<evidence type="ECO:0000256" key="2">
    <source>
        <dbReference type="ARBA" id="ARBA00022741"/>
    </source>
</evidence>
<keyword evidence="2" id="KW-0547">Nucleotide-binding</keyword>
<comment type="caution">
    <text evidence="4">The sequence shown here is derived from an EMBL/GenBank/DDBJ whole genome shotgun (WGS) entry which is preliminary data.</text>
</comment>
<evidence type="ECO:0000313" key="4">
    <source>
        <dbReference type="EMBL" id="CAF1298839.1"/>
    </source>
</evidence>
<evidence type="ECO:0000313" key="5">
    <source>
        <dbReference type="EMBL" id="CAF3943101.1"/>
    </source>
</evidence>
<protein>
    <recommendedName>
        <fullName evidence="3">AIG1-type G domain-containing protein</fullName>
    </recommendedName>
</protein>
<name>A0A815DND1_9BILA</name>
<evidence type="ECO:0000259" key="3">
    <source>
        <dbReference type="Pfam" id="PF04548"/>
    </source>
</evidence>
<comment type="similarity">
    <text evidence="1">Belongs to the TRAFAC class TrmE-Era-EngA-EngB-Septin-like GTPase superfamily. AIG1/Toc34/Toc159-like paraseptin GTPase family. IAN subfamily.</text>
</comment>
<sequence length="125" mass="14194">MNGKTTLFKVLTDPEYVNPESKIHSSPKTASYNTNSIHSQLDNRSYQLNIIDTPGLREIKNEKDKESNDTTIVDVIRQCLVGHIRKISCICLVFSTNIHQDDLNAFETLKAFLGEEMSMRTMMGN</sequence>
<evidence type="ECO:0000313" key="6">
    <source>
        <dbReference type="Proteomes" id="UP000663889"/>
    </source>
</evidence>
<organism evidence="4 6">
    <name type="scientific">Rotaria sordida</name>
    <dbReference type="NCBI Taxonomy" id="392033"/>
    <lineage>
        <taxon>Eukaryota</taxon>
        <taxon>Metazoa</taxon>
        <taxon>Spiralia</taxon>
        <taxon>Gnathifera</taxon>
        <taxon>Rotifera</taxon>
        <taxon>Eurotatoria</taxon>
        <taxon>Bdelloidea</taxon>
        <taxon>Philodinida</taxon>
        <taxon>Philodinidae</taxon>
        <taxon>Rotaria</taxon>
    </lineage>
</organism>
<dbReference type="CDD" id="cd00882">
    <property type="entry name" value="Ras_like_GTPase"/>
    <property type="match status" value="1"/>
</dbReference>
<gene>
    <name evidence="5" type="ORF">FNK824_LOCUS22787</name>
    <name evidence="4" type="ORF">SEV965_LOCUS26173</name>
</gene>
<dbReference type="Proteomes" id="UP000663889">
    <property type="component" value="Unassembled WGS sequence"/>
</dbReference>
<dbReference type="SUPFAM" id="SSF52540">
    <property type="entry name" value="P-loop containing nucleoside triphosphate hydrolases"/>
    <property type="match status" value="1"/>
</dbReference>
<dbReference type="GO" id="GO:0005525">
    <property type="term" value="F:GTP binding"/>
    <property type="evidence" value="ECO:0007669"/>
    <property type="project" value="InterPro"/>
</dbReference>
<evidence type="ECO:0000256" key="1">
    <source>
        <dbReference type="ARBA" id="ARBA00008535"/>
    </source>
</evidence>
<dbReference type="EMBL" id="CAJNOU010002190">
    <property type="protein sequence ID" value="CAF1298839.1"/>
    <property type="molecule type" value="Genomic_DNA"/>
</dbReference>
<reference evidence="4" key="1">
    <citation type="submission" date="2021-02" db="EMBL/GenBank/DDBJ databases">
        <authorList>
            <person name="Nowell W R."/>
        </authorList>
    </citation>
    <scope>NUCLEOTIDE SEQUENCE</scope>
</reference>
<dbReference type="Pfam" id="PF04548">
    <property type="entry name" value="AIG1"/>
    <property type="match status" value="1"/>
</dbReference>
<feature type="domain" description="AIG1-type G" evidence="3">
    <location>
        <begin position="39"/>
        <end position="118"/>
    </location>
</feature>
<dbReference type="Proteomes" id="UP000663874">
    <property type="component" value="Unassembled WGS sequence"/>
</dbReference>
<accession>A0A815DND1</accession>
<dbReference type="InterPro" id="IPR006703">
    <property type="entry name" value="G_AIG1"/>
</dbReference>
<dbReference type="InterPro" id="IPR027417">
    <property type="entry name" value="P-loop_NTPase"/>
</dbReference>
<dbReference type="EMBL" id="CAJOBE010004690">
    <property type="protein sequence ID" value="CAF3943101.1"/>
    <property type="molecule type" value="Genomic_DNA"/>
</dbReference>
<dbReference type="AlphaFoldDB" id="A0A815DND1"/>
<dbReference type="Gene3D" id="3.40.50.300">
    <property type="entry name" value="P-loop containing nucleotide triphosphate hydrolases"/>
    <property type="match status" value="1"/>
</dbReference>
<proteinExistence type="inferred from homology"/>